<name>A0A6J3MC46_9PEZI</name>
<dbReference type="Pfam" id="PF00300">
    <property type="entry name" value="His_Phos_1"/>
    <property type="match status" value="1"/>
</dbReference>
<dbReference type="SUPFAM" id="SSF53254">
    <property type="entry name" value="Phosphoglycerate mutase-like"/>
    <property type="match status" value="1"/>
</dbReference>
<dbReference type="InterPro" id="IPR029033">
    <property type="entry name" value="His_PPase_superfam"/>
</dbReference>
<keyword evidence="1" id="KW-0812">Transmembrane</keyword>
<dbReference type="InterPro" id="IPR013078">
    <property type="entry name" value="His_Pase_superF_clade-1"/>
</dbReference>
<dbReference type="GeneID" id="54365256"/>
<dbReference type="SMART" id="SM00855">
    <property type="entry name" value="PGAM"/>
    <property type="match status" value="1"/>
</dbReference>
<reference evidence="3" key="1">
    <citation type="submission" date="2020-01" db="EMBL/GenBank/DDBJ databases">
        <authorList>
            <consortium name="DOE Joint Genome Institute"/>
            <person name="Haridas S."/>
            <person name="Albert R."/>
            <person name="Binder M."/>
            <person name="Bloem J."/>
            <person name="Labutti K."/>
            <person name="Salamov A."/>
            <person name="Andreopoulos B."/>
            <person name="Baker S.E."/>
            <person name="Barry K."/>
            <person name="Bills G."/>
            <person name="Bluhm B.H."/>
            <person name="Cannon C."/>
            <person name="Castanera R."/>
            <person name="Culley D.E."/>
            <person name="Daum C."/>
            <person name="Ezra D."/>
            <person name="Gonzalez J.B."/>
            <person name="Henrissat B."/>
            <person name="Kuo A."/>
            <person name="Liang C."/>
            <person name="Lipzen A."/>
            <person name="Lutzoni F."/>
            <person name="Magnuson J."/>
            <person name="Mondo S."/>
            <person name="Nolan M."/>
            <person name="Ohm R."/>
            <person name="Pangilinan J."/>
            <person name="Park H.-J."/>
            <person name="Ramirez L."/>
            <person name="Alfaro M."/>
            <person name="Sun H."/>
            <person name="Tritt A."/>
            <person name="Yoshinaga Y."/>
            <person name="Zwiers L.-H."/>
            <person name="Turgeon B.G."/>
            <person name="Goodwin S.B."/>
            <person name="Spatafora J.W."/>
            <person name="Crous P.W."/>
            <person name="Grigoriev I.V."/>
        </authorList>
    </citation>
    <scope>NUCLEOTIDE SEQUENCE</scope>
    <source>
        <strain evidence="3">CBS 342.82</strain>
    </source>
</reference>
<keyword evidence="1" id="KW-0472">Membrane</keyword>
<evidence type="ECO:0000256" key="1">
    <source>
        <dbReference type="SAM" id="Phobius"/>
    </source>
</evidence>
<keyword evidence="1" id="KW-1133">Transmembrane helix</keyword>
<dbReference type="GO" id="GO:0005737">
    <property type="term" value="C:cytoplasm"/>
    <property type="evidence" value="ECO:0007669"/>
    <property type="project" value="TreeGrafter"/>
</dbReference>
<reference evidence="3" key="3">
    <citation type="submission" date="2025-08" db="UniProtKB">
        <authorList>
            <consortium name="RefSeq"/>
        </authorList>
    </citation>
    <scope>IDENTIFICATION</scope>
    <source>
        <strain evidence="3">CBS 342.82</strain>
    </source>
</reference>
<dbReference type="OrthoDB" id="496981at2759"/>
<feature type="transmembrane region" description="Helical" evidence="1">
    <location>
        <begin position="12"/>
        <end position="34"/>
    </location>
</feature>
<protein>
    <submittedName>
        <fullName evidence="3">Phosphoglycerate mutase</fullName>
    </submittedName>
</protein>
<proteinExistence type="predicted"/>
<dbReference type="PANTHER" id="PTHR48100">
    <property type="entry name" value="BROAD-SPECIFICITY PHOSPHATASE YOR283W-RELATED"/>
    <property type="match status" value="1"/>
</dbReference>
<dbReference type="CDD" id="cd07067">
    <property type="entry name" value="HP_PGM_like"/>
    <property type="match status" value="1"/>
</dbReference>
<dbReference type="Gene3D" id="3.40.50.1240">
    <property type="entry name" value="Phosphoglycerate mutase-like"/>
    <property type="match status" value="1"/>
</dbReference>
<gene>
    <name evidence="3" type="ORF">K489DRAFT_408216</name>
</gene>
<dbReference type="PANTHER" id="PTHR48100:SF1">
    <property type="entry name" value="HISTIDINE PHOSPHATASE FAMILY PROTEIN-RELATED"/>
    <property type="match status" value="1"/>
</dbReference>
<evidence type="ECO:0000313" key="2">
    <source>
        <dbReference type="Proteomes" id="UP000504637"/>
    </source>
</evidence>
<dbReference type="Proteomes" id="UP000504637">
    <property type="component" value="Unplaced"/>
</dbReference>
<accession>A0A6J3MC46</accession>
<dbReference type="RefSeq" id="XP_033462616.1">
    <property type="nucleotide sequence ID" value="XM_033607456.1"/>
</dbReference>
<organism evidence="3">
    <name type="scientific">Dissoconium aciculare CBS 342.82</name>
    <dbReference type="NCBI Taxonomy" id="1314786"/>
    <lineage>
        <taxon>Eukaryota</taxon>
        <taxon>Fungi</taxon>
        <taxon>Dikarya</taxon>
        <taxon>Ascomycota</taxon>
        <taxon>Pezizomycotina</taxon>
        <taxon>Dothideomycetes</taxon>
        <taxon>Dothideomycetidae</taxon>
        <taxon>Mycosphaerellales</taxon>
        <taxon>Dissoconiaceae</taxon>
        <taxon>Dissoconium</taxon>
    </lineage>
</organism>
<evidence type="ECO:0000313" key="3">
    <source>
        <dbReference type="RefSeq" id="XP_033462616.1"/>
    </source>
</evidence>
<reference evidence="3" key="2">
    <citation type="submission" date="2020-04" db="EMBL/GenBank/DDBJ databases">
        <authorList>
            <consortium name="NCBI Genome Project"/>
        </authorList>
    </citation>
    <scope>NUCLEOTIDE SEQUENCE</scope>
    <source>
        <strain evidence="3">CBS 342.82</strain>
    </source>
</reference>
<dbReference type="AlphaFoldDB" id="A0A6J3MC46"/>
<dbReference type="GO" id="GO:0016791">
    <property type="term" value="F:phosphatase activity"/>
    <property type="evidence" value="ECO:0007669"/>
    <property type="project" value="TreeGrafter"/>
</dbReference>
<dbReference type="InterPro" id="IPR050275">
    <property type="entry name" value="PGM_Phosphatase"/>
</dbReference>
<keyword evidence="2" id="KW-1185">Reference proteome</keyword>
<sequence length="337" mass="38169">MPAFRIIEVRKATIIFVIVAFALIAAWTSLGGAVRSKLPKMSSLKHFSYDFEVVPGVFLQDDPSTEWSGFNPAQHNFGLIDRTYDSDDDGMSNLSAWQRFDKFVQSLVAAASDGVSYKVLYMGRHGQGFHNVAESSYGTKAWNDYWSKLEGNGTVIWADAHLTEVGEEQVLQAHEFIASQLSDKMMPAPEAYYVSPLYRCLQTANLTYAGLQLPVDRPFKPIIKELLREDLGEHTCDRRSSRTVIHRAFPEWRFESGFSEHDLLWRADYRETDEEHDVRTRAFMNELFSNDRSTYISLTSHSGAIASKLRVLGHRVFTLPTGGMIPVLVKATRREAS</sequence>